<reference evidence="3 4" key="1">
    <citation type="submission" date="2024-02" db="EMBL/GenBank/DDBJ databases">
        <authorList>
            <person name="Vignale AGUSTIN F."/>
            <person name="Sosa J E."/>
            <person name="Modenutti C."/>
        </authorList>
    </citation>
    <scope>NUCLEOTIDE SEQUENCE [LARGE SCALE GENOMIC DNA]</scope>
</reference>
<name>A0ABC8THQ1_9AQUA</name>
<dbReference type="InterPro" id="IPR053192">
    <property type="entry name" value="Vacuole_Formation_Reg"/>
</dbReference>
<dbReference type="EMBL" id="CAUOFW020005192">
    <property type="protein sequence ID" value="CAK9168979.1"/>
    <property type="molecule type" value="Genomic_DNA"/>
</dbReference>
<protein>
    <recommendedName>
        <fullName evidence="2">DC1 domain-containing protein</fullName>
    </recommendedName>
</protein>
<accession>A0ABC8THQ1</accession>
<dbReference type="PANTHER" id="PTHR32410">
    <property type="entry name" value="CYSTEINE/HISTIDINE-RICH C1 DOMAIN FAMILY PROTEIN"/>
    <property type="match status" value="1"/>
</dbReference>
<comment type="caution">
    <text evidence="3">The sequence shown here is derived from an EMBL/GenBank/DDBJ whole genome shotgun (WGS) entry which is preliminary data.</text>
</comment>
<evidence type="ECO:0000313" key="3">
    <source>
        <dbReference type="EMBL" id="CAK9168979.1"/>
    </source>
</evidence>
<gene>
    <name evidence="3" type="ORF">ILEXP_LOCUS38403</name>
</gene>
<evidence type="ECO:0000313" key="4">
    <source>
        <dbReference type="Proteomes" id="UP001642360"/>
    </source>
</evidence>
<dbReference type="AlphaFoldDB" id="A0ABC8THQ1"/>
<proteinExistence type="predicted"/>
<dbReference type="InterPro" id="IPR046349">
    <property type="entry name" value="C1-like_sf"/>
</dbReference>
<dbReference type="SUPFAM" id="SSF57889">
    <property type="entry name" value="Cysteine-rich domain"/>
    <property type="match status" value="1"/>
</dbReference>
<feature type="domain" description="DC1" evidence="2">
    <location>
        <begin position="98"/>
        <end position="141"/>
    </location>
</feature>
<dbReference type="Proteomes" id="UP001642360">
    <property type="component" value="Unassembled WGS sequence"/>
</dbReference>
<dbReference type="InterPro" id="IPR004146">
    <property type="entry name" value="DC1"/>
</dbReference>
<dbReference type="Pfam" id="PF03107">
    <property type="entry name" value="C1_2"/>
    <property type="match status" value="1"/>
</dbReference>
<dbReference type="PANTHER" id="PTHR32410:SF216">
    <property type="entry name" value="PHORBOL-ESTER_DAG-TYPE DOMAIN-CONTAINING PROTEIN"/>
    <property type="match status" value="1"/>
</dbReference>
<keyword evidence="4" id="KW-1185">Reference proteome</keyword>
<evidence type="ECO:0000256" key="1">
    <source>
        <dbReference type="ARBA" id="ARBA00022737"/>
    </source>
</evidence>
<organism evidence="3 4">
    <name type="scientific">Ilex paraguariensis</name>
    <name type="common">yerba mate</name>
    <dbReference type="NCBI Taxonomy" id="185542"/>
    <lineage>
        <taxon>Eukaryota</taxon>
        <taxon>Viridiplantae</taxon>
        <taxon>Streptophyta</taxon>
        <taxon>Embryophyta</taxon>
        <taxon>Tracheophyta</taxon>
        <taxon>Spermatophyta</taxon>
        <taxon>Magnoliopsida</taxon>
        <taxon>eudicotyledons</taxon>
        <taxon>Gunneridae</taxon>
        <taxon>Pentapetalae</taxon>
        <taxon>asterids</taxon>
        <taxon>campanulids</taxon>
        <taxon>Aquifoliales</taxon>
        <taxon>Aquifoliaceae</taxon>
        <taxon>Ilex</taxon>
    </lineage>
</organism>
<keyword evidence="1" id="KW-0677">Repeat</keyword>
<evidence type="ECO:0000259" key="2">
    <source>
        <dbReference type="Pfam" id="PF03107"/>
    </source>
</evidence>
<sequence>MVAGGVANFSKVKSLISIIAVRASFSACTKDVLTYLEKFSTPNTPNTLSPSMENHLIHLRLACVMSVEKGEKFSPMIVICACSTSANLVPSWAPSKHPSHMHYLTMLRRPSLFHCDAYGMKAKEESYVCIPCDFWIHVTCALSLRVLALDDHEHLLTLAYSVPRRFSDFKSVCVFCDMDMNPPNWFYSFAQCRYCVHLKNTKSNTSSKKHGLGLDGVGAHGGSADPPRIQPPYYPPWVQLLPSGDALGQGAESGVSENLAVGARMKEREQEEDRCKGGASGEIDDVCRALGGTNRTPGGAYVLSDSSLGAIQASLYKANVGNATQVAEFLPPDHGGNLG</sequence>